<evidence type="ECO:0000256" key="1">
    <source>
        <dbReference type="SAM" id="MobiDB-lite"/>
    </source>
</evidence>
<keyword evidence="3" id="KW-0732">Signal</keyword>
<feature type="chain" id="PRO_5045290006" description="Bacterial Ig-like domain-containing protein" evidence="3">
    <location>
        <begin position="23"/>
        <end position="470"/>
    </location>
</feature>
<organism evidence="4 5">
    <name type="scientific">Curtobacterium caseinilyticum</name>
    <dbReference type="NCBI Taxonomy" id="3055137"/>
    <lineage>
        <taxon>Bacteria</taxon>
        <taxon>Bacillati</taxon>
        <taxon>Actinomycetota</taxon>
        <taxon>Actinomycetes</taxon>
        <taxon>Micrococcales</taxon>
        <taxon>Microbacteriaceae</taxon>
        <taxon>Curtobacterium</taxon>
    </lineage>
</organism>
<keyword evidence="2" id="KW-0472">Membrane</keyword>
<keyword evidence="5" id="KW-1185">Reference proteome</keyword>
<evidence type="ECO:0000313" key="4">
    <source>
        <dbReference type="EMBL" id="MDM7892344.1"/>
    </source>
</evidence>
<dbReference type="EMBL" id="JAUCMN010000007">
    <property type="protein sequence ID" value="MDM7892344.1"/>
    <property type="molecule type" value="Genomic_DNA"/>
</dbReference>
<proteinExistence type="predicted"/>
<evidence type="ECO:0000256" key="2">
    <source>
        <dbReference type="SAM" id="Phobius"/>
    </source>
</evidence>
<feature type="transmembrane region" description="Helical" evidence="2">
    <location>
        <begin position="438"/>
        <end position="462"/>
    </location>
</feature>
<evidence type="ECO:0008006" key="6">
    <source>
        <dbReference type="Google" id="ProtNLM"/>
    </source>
</evidence>
<accession>A0ABT7TRV6</accession>
<feature type="compositionally biased region" description="Gly residues" evidence="1">
    <location>
        <begin position="384"/>
        <end position="397"/>
    </location>
</feature>
<comment type="caution">
    <text evidence="4">The sequence shown here is derived from an EMBL/GenBank/DDBJ whole genome shotgun (WGS) entry which is preliminary data.</text>
</comment>
<dbReference type="RefSeq" id="WP_289474032.1">
    <property type="nucleotide sequence ID" value="NZ_JAUCMN010000007.1"/>
</dbReference>
<reference evidence="4 5" key="1">
    <citation type="submission" date="2023-06" db="EMBL/GenBank/DDBJ databases">
        <authorList>
            <person name="Feng G."/>
            <person name="Li J."/>
            <person name="Zhu H."/>
        </authorList>
    </citation>
    <scope>NUCLEOTIDE SEQUENCE [LARGE SCALE GENOMIC DNA]</scope>
    <source>
        <strain evidence="4 5">RHCKG28</strain>
    </source>
</reference>
<keyword evidence="2" id="KW-1133">Transmembrane helix</keyword>
<protein>
    <recommendedName>
        <fullName evidence="6">Bacterial Ig-like domain-containing protein</fullName>
    </recommendedName>
</protein>
<evidence type="ECO:0000313" key="5">
    <source>
        <dbReference type="Proteomes" id="UP001236404"/>
    </source>
</evidence>
<keyword evidence="2" id="KW-0812">Transmembrane</keyword>
<gene>
    <name evidence="4" type="ORF">QUG93_11665</name>
</gene>
<feature type="signal peptide" evidence="3">
    <location>
        <begin position="1"/>
        <end position="22"/>
    </location>
</feature>
<sequence>MLAATVVAAALAPVAAGPAALAKEHPGATASDPRSDFTAGVRSIDHGRGIVTLVGTGPVGGSVGITADGVEPVWTEAGSDGSWTAEVRLGPGPHVLHVRSQVTGRTIDVAVELRILLPPEMIATVDGIARTIALEGSGHPGAHLVVREADAVLDEVDVAADGTWSTTLRGLSFGDHHVEVWQYFDGTHNGGVDDVYRVSGAAAVTTATASRETDRTTLAGRAPAGTTLRFADPDGPITDDSGAPVEVPVGDDTTWQVTIPIPDDVRFQVVDVTTFDGGRPVGTAEARVTIPIALAGTAEELPDGSVRLAGTGEVGGIVSLEDAEGTPVTDAEGHQVQTQIGRTWELVLPRNVLPDDVVVARQRVGGVEQGALRLVLPRRPGVPGPGGGHGGSGGSGGALVEPGGRAPEPGRTAASRIRHGDVAGQPDTTRLAYTGADVLAPTVVASALLAAGGGGLVAARLLRGRRSRRG</sequence>
<dbReference type="Proteomes" id="UP001236404">
    <property type="component" value="Unassembled WGS sequence"/>
</dbReference>
<evidence type="ECO:0000256" key="3">
    <source>
        <dbReference type="SAM" id="SignalP"/>
    </source>
</evidence>
<name>A0ABT7TRV6_9MICO</name>
<feature type="region of interest" description="Disordered" evidence="1">
    <location>
        <begin position="377"/>
        <end position="413"/>
    </location>
</feature>